<feature type="transmembrane region" description="Helical" evidence="12">
    <location>
        <begin position="20"/>
        <end position="39"/>
    </location>
</feature>
<feature type="domain" description="ABC transmembrane type-1" evidence="14">
    <location>
        <begin position="766"/>
        <end position="1080"/>
    </location>
</feature>
<dbReference type="GO" id="GO:0000329">
    <property type="term" value="C:fungal-type vacuole membrane"/>
    <property type="evidence" value="ECO:0007669"/>
    <property type="project" value="TreeGrafter"/>
</dbReference>
<dbReference type="InterPro" id="IPR050173">
    <property type="entry name" value="ABC_transporter_C-like"/>
</dbReference>
<dbReference type="InterPro" id="IPR003593">
    <property type="entry name" value="AAA+_ATPase"/>
</dbReference>
<keyword evidence="9" id="KW-0325">Glycoprotein</keyword>
<feature type="transmembrane region" description="Helical" evidence="12">
    <location>
        <begin position="939"/>
        <end position="958"/>
    </location>
</feature>
<dbReference type="Pfam" id="PF00664">
    <property type="entry name" value="ABC_membrane"/>
    <property type="match status" value="2"/>
</dbReference>
<evidence type="ECO:0000256" key="3">
    <source>
        <dbReference type="ARBA" id="ARBA00022692"/>
    </source>
</evidence>
<keyword evidence="10" id="KW-0175">Coiled coil</keyword>
<evidence type="ECO:0000256" key="11">
    <source>
        <dbReference type="SAM" id="MobiDB-lite"/>
    </source>
</evidence>
<proteinExistence type="predicted"/>
<feature type="transmembrane region" description="Helical" evidence="12">
    <location>
        <begin position="161"/>
        <end position="181"/>
    </location>
</feature>
<dbReference type="InterPro" id="IPR003439">
    <property type="entry name" value="ABC_transporter-like_ATP-bd"/>
</dbReference>
<keyword evidence="2" id="KW-0813">Transport</keyword>
<evidence type="ECO:0000256" key="2">
    <source>
        <dbReference type="ARBA" id="ARBA00022448"/>
    </source>
</evidence>
<comment type="caution">
    <text evidence="15">The sequence shown here is derived from an EMBL/GenBank/DDBJ whole genome shotgun (WGS) entry which is preliminary data.</text>
</comment>
<evidence type="ECO:0000256" key="1">
    <source>
        <dbReference type="ARBA" id="ARBA00004141"/>
    </source>
</evidence>
<dbReference type="InterPro" id="IPR027417">
    <property type="entry name" value="P-loop_NTPase"/>
</dbReference>
<feature type="region of interest" description="Disordered" evidence="11">
    <location>
        <begin position="694"/>
        <end position="714"/>
    </location>
</feature>
<dbReference type="Gene3D" id="1.20.1560.10">
    <property type="entry name" value="ABC transporter type 1, transmembrane domain"/>
    <property type="match status" value="2"/>
</dbReference>
<dbReference type="SMART" id="SM00382">
    <property type="entry name" value="AAA"/>
    <property type="match status" value="2"/>
</dbReference>
<evidence type="ECO:0000256" key="10">
    <source>
        <dbReference type="SAM" id="Coils"/>
    </source>
</evidence>
<reference evidence="15" key="1">
    <citation type="submission" date="2021-06" db="EMBL/GenBank/DDBJ databases">
        <authorList>
            <person name="Kallberg Y."/>
            <person name="Tangrot J."/>
            <person name="Rosling A."/>
        </authorList>
    </citation>
    <scope>NUCLEOTIDE SEQUENCE</scope>
    <source>
        <strain evidence="15">AZ414A</strain>
    </source>
</reference>
<dbReference type="PROSITE" id="PS00211">
    <property type="entry name" value="ABC_TRANSPORTER_1"/>
    <property type="match status" value="2"/>
</dbReference>
<dbReference type="GO" id="GO:0016887">
    <property type="term" value="F:ATP hydrolysis activity"/>
    <property type="evidence" value="ECO:0007669"/>
    <property type="project" value="InterPro"/>
</dbReference>
<dbReference type="InterPro" id="IPR011527">
    <property type="entry name" value="ABC1_TM_dom"/>
</dbReference>
<dbReference type="PANTHER" id="PTHR24223:SF353">
    <property type="entry name" value="ABC TRANSPORTER ATP-BINDING PROTEIN_PERMEASE VMR1-RELATED"/>
    <property type="match status" value="1"/>
</dbReference>
<dbReference type="OrthoDB" id="6500128at2759"/>
<feature type="transmembrane region" description="Helical" evidence="12">
    <location>
        <begin position="854"/>
        <end position="875"/>
    </location>
</feature>
<dbReference type="GO" id="GO:0005524">
    <property type="term" value="F:ATP binding"/>
    <property type="evidence" value="ECO:0007669"/>
    <property type="project" value="UniProtKB-KW"/>
</dbReference>
<feature type="domain" description="ABC transmembrane type-1" evidence="14">
    <location>
        <begin position="211"/>
        <end position="388"/>
    </location>
</feature>
<dbReference type="CDD" id="cd03250">
    <property type="entry name" value="ABCC_MRP_domain1"/>
    <property type="match status" value="1"/>
</dbReference>
<keyword evidence="4" id="KW-0677">Repeat</keyword>
<keyword evidence="5" id="KW-0547">Nucleotide-binding</keyword>
<dbReference type="FunFam" id="3.40.50.300:FF:000825">
    <property type="entry name" value="ABC bile acid transporter"/>
    <property type="match status" value="1"/>
</dbReference>
<evidence type="ECO:0000259" key="14">
    <source>
        <dbReference type="PROSITE" id="PS50929"/>
    </source>
</evidence>
<feature type="transmembrane region" description="Helical" evidence="12">
    <location>
        <begin position="755"/>
        <end position="774"/>
    </location>
</feature>
<dbReference type="Proteomes" id="UP000789706">
    <property type="component" value="Unassembled WGS sequence"/>
</dbReference>
<feature type="domain" description="ABC transporter" evidence="13">
    <location>
        <begin position="1118"/>
        <end position="1364"/>
    </location>
</feature>
<evidence type="ECO:0000256" key="8">
    <source>
        <dbReference type="ARBA" id="ARBA00023136"/>
    </source>
</evidence>
<name>A0A9N8V2A8_9GLOM</name>
<dbReference type="InterPro" id="IPR017871">
    <property type="entry name" value="ABC_transporter-like_CS"/>
</dbReference>
<keyword evidence="8 12" id="KW-0472">Membrane</keyword>
<keyword evidence="6" id="KW-0067">ATP-binding</keyword>
<keyword evidence="16" id="KW-1185">Reference proteome</keyword>
<feature type="transmembrane region" description="Helical" evidence="12">
    <location>
        <begin position="1027"/>
        <end position="1046"/>
    </location>
</feature>
<dbReference type="FunFam" id="3.40.50.300:FF:000565">
    <property type="entry name" value="ABC bile acid transporter"/>
    <property type="match status" value="1"/>
</dbReference>
<evidence type="ECO:0000256" key="4">
    <source>
        <dbReference type="ARBA" id="ARBA00022737"/>
    </source>
</evidence>
<keyword evidence="7 12" id="KW-1133">Transmembrane helix</keyword>
<dbReference type="Gene3D" id="3.40.50.300">
    <property type="entry name" value="P-loop containing nucleotide triphosphate hydrolases"/>
    <property type="match status" value="2"/>
</dbReference>
<feature type="transmembrane region" description="Helical" evidence="12">
    <location>
        <begin position="85"/>
        <end position="108"/>
    </location>
</feature>
<dbReference type="CDD" id="cd03244">
    <property type="entry name" value="ABCC_MRP_domain2"/>
    <property type="match status" value="1"/>
</dbReference>
<dbReference type="PANTHER" id="PTHR24223">
    <property type="entry name" value="ATP-BINDING CASSETTE SUB-FAMILY C"/>
    <property type="match status" value="1"/>
</dbReference>
<dbReference type="CDD" id="cd18596">
    <property type="entry name" value="ABC_6TM_VMR1_D1_like"/>
    <property type="match status" value="1"/>
</dbReference>
<dbReference type="SUPFAM" id="SSF52540">
    <property type="entry name" value="P-loop containing nucleoside triphosphate hydrolases"/>
    <property type="match status" value="2"/>
</dbReference>
<evidence type="ECO:0000256" key="5">
    <source>
        <dbReference type="ARBA" id="ARBA00022741"/>
    </source>
</evidence>
<evidence type="ECO:0000313" key="15">
    <source>
        <dbReference type="EMBL" id="CAG8435018.1"/>
    </source>
</evidence>
<dbReference type="InterPro" id="IPR036640">
    <property type="entry name" value="ABC1_TM_sf"/>
</dbReference>
<sequence>MIIGLCVKSNKWSWRLNAHLSAFYSTFFLCSTWQIRTAFKLESNEYRFKQIEIITAVCNLIFSLIITSIAITTPKGPPIFQDGRAVSALEYCSILDYISFNFVTPFMIKTYSLKTFQDSDLNLLPFSSQAKILHKIFKNTQGNKLLYRIWKSNQHRPENGLYEWCFIYLLGMFLSNVLLQLDISQLWYWSSSVFQLNLKGMLNSEIYSKIDTSRVSEFAVWWWSVIDSPIELAFGIYLLYQFLGVACLFGLLAMIFTLPINHYTAKYYAKTQDDLMNARDRRVNLMNEILQGIRMIKFFAWEKKWESKVSDARESELKQLRYNFIYLAMFDLLWMLSPILVTIVSLFFFTKVQEQELTVSIAFTTISIFNELRFALNILPELFIEALQASISLKRINKFLHEDEIVIPSDDLISQAITSIGFEEATVTWNKQKEEKEENNNNLNKDAEFTIRDLNLDFPIGELSIICGPTGSGKTLLLLSLLRETYLMSGKIHCPVSPPDNYTDKNLNPINWIIPNCVAYVAQQAWLQNASIRDNILFGLPHDETRYLQVVKMCALEKDFEIFEDGDLTEIGEKGITLSGGQKQRVSLARAVYSRAKHIFMDDVLSSVDAHTVRHLVTECLKGDLMKGRTQILVTHHVRFCLSYASYLVNINNGKVSAADSVSKLRDSGLLSSLLEDSDRQIKLEDPTVESIENISQSNSDANPAHNPDSSISSDATLVENENQVPAKKSSKPKVLVDEEERPSGMVRMKIYKTYFRANGHILFWFIVAIFFSGTRGLQVLESWWLKVWSEASIPDSNRNGTSPTILDNKIFRNMNADYIFSNINVNNIFNNVNVNNIFSNINEQHSVNYYLNIYVAITLATVFFGISRFLWLYYGSLKASRKLYRRLLHRIIRAPLRFFDTTPIGRILNRFNEFGWFLTYAIMMISTIMVITAITYEFIVAAIIFGIMYILIGMLYAKASRELKRMDSTTRSPLYSHFTESLIGITTIRAFGAAERFMQEMLSKIDNNLRPFFYVWIVNRWLSIRYNISGAFITFLAGLFIILNLERIDAGLAGLSLSFAMYFSEQIMWSVRRFTSLEMSLNAVERVSEFSEIPQEAPAIIEPRPPANWPHSGAITVQDLQIRYAPDLEPVLHHISFSVNGQEKVGIVGRTGSGKSTIALSLFRFIEPSEGKIFIDGIDVSTIGVEDLRSRITIIPQDPILFTGSIRSNLDAFSQYEDSDIFESMRRVHLIPSEDDSESSIITGDNDNINTFKNLDTPVSEGGKNFSQGQRQLLCLARALLRRTKIILMDEATASIDFSIDEKIQKMIRTEFVDCTVICIAHRLRTVIDYDRILVLDNGNIREFDRIPNPHFMQCAKILVNLTY</sequence>
<evidence type="ECO:0000259" key="13">
    <source>
        <dbReference type="PROSITE" id="PS50893"/>
    </source>
</evidence>
<evidence type="ECO:0000313" key="16">
    <source>
        <dbReference type="Proteomes" id="UP000789706"/>
    </source>
</evidence>
<keyword evidence="3 12" id="KW-0812">Transmembrane</keyword>
<gene>
    <name evidence="15" type="ORF">DEBURN_LOCUS802</name>
</gene>
<dbReference type="Pfam" id="PF00005">
    <property type="entry name" value="ABC_tran"/>
    <property type="match status" value="2"/>
</dbReference>
<dbReference type="GO" id="GO:0140359">
    <property type="term" value="F:ABC-type transporter activity"/>
    <property type="evidence" value="ECO:0007669"/>
    <property type="project" value="InterPro"/>
</dbReference>
<dbReference type="PROSITE" id="PS50893">
    <property type="entry name" value="ABC_TRANSPORTER_2"/>
    <property type="match status" value="2"/>
</dbReference>
<feature type="domain" description="ABC transporter" evidence="13">
    <location>
        <begin position="435"/>
        <end position="678"/>
    </location>
</feature>
<dbReference type="PROSITE" id="PS50929">
    <property type="entry name" value="ABC_TM1F"/>
    <property type="match status" value="2"/>
</dbReference>
<dbReference type="CDD" id="cd18604">
    <property type="entry name" value="ABC_6TM_VMR1_D2_like"/>
    <property type="match status" value="1"/>
</dbReference>
<accession>A0A9N8V2A8</accession>
<feature type="transmembrane region" description="Helical" evidence="12">
    <location>
        <begin position="51"/>
        <end position="73"/>
    </location>
</feature>
<evidence type="ECO:0000256" key="9">
    <source>
        <dbReference type="ARBA" id="ARBA00023180"/>
    </source>
</evidence>
<feature type="region of interest" description="Disordered" evidence="11">
    <location>
        <begin position="720"/>
        <end position="739"/>
    </location>
</feature>
<evidence type="ECO:0000256" key="7">
    <source>
        <dbReference type="ARBA" id="ARBA00022989"/>
    </source>
</evidence>
<organism evidence="15 16">
    <name type="scientific">Diversispora eburnea</name>
    <dbReference type="NCBI Taxonomy" id="1213867"/>
    <lineage>
        <taxon>Eukaryota</taxon>
        <taxon>Fungi</taxon>
        <taxon>Fungi incertae sedis</taxon>
        <taxon>Mucoromycota</taxon>
        <taxon>Glomeromycotina</taxon>
        <taxon>Glomeromycetes</taxon>
        <taxon>Diversisporales</taxon>
        <taxon>Diversisporaceae</taxon>
        <taxon>Diversispora</taxon>
    </lineage>
</organism>
<comment type="subcellular location">
    <subcellularLocation>
        <location evidence="1">Membrane</location>
        <topology evidence="1">Multi-pass membrane protein</topology>
    </subcellularLocation>
</comment>
<feature type="transmembrane region" description="Helical" evidence="12">
    <location>
        <begin position="915"/>
        <end position="933"/>
    </location>
</feature>
<dbReference type="EMBL" id="CAJVPK010000029">
    <property type="protein sequence ID" value="CAG8435018.1"/>
    <property type="molecule type" value="Genomic_DNA"/>
</dbReference>
<dbReference type="SUPFAM" id="SSF90123">
    <property type="entry name" value="ABC transporter transmembrane region"/>
    <property type="match status" value="2"/>
</dbReference>
<feature type="transmembrane region" description="Helical" evidence="12">
    <location>
        <begin position="324"/>
        <end position="349"/>
    </location>
</feature>
<feature type="coiled-coil region" evidence="10">
    <location>
        <begin position="426"/>
        <end position="453"/>
    </location>
</feature>
<protein>
    <submittedName>
        <fullName evidence="15">7255_t:CDS:1</fullName>
    </submittedName>
</protein>
<evidence type="ECO:0000256" key="6">
    <source>
        <dbReference type="ARBA" id="ARBA00022840"/>
    </source>
</evidence>
<feature type="transmembrane region" description="Helical" evidence="12">
    <location>
        <begin position="238"/>
        <end position="260"/>
    </location>
</feature>
<evidence type="ECO:0000256" key="12">
    <source>
        <dbReference type="SAM" id="Phobius"/>
    </source>
</evidence>